<dbReference type="Proteomes" id="UP000621560">
    <property type="component" value="Unassembled WGS sequence"/>
</dbReference>
<accession>A0A927BX27</accession>
<gene>
    <name evidence="3" type="ORF">IDH44_25020</name>
</gene>
<dbReference type="CDD" id="cd06661">
    <property type="entry name" value="GGCT_like"/>
    <property type="match status" value="1"/>
</dbReference>
<dbReference type="SUPFAM" id="SSF110857">
    <property type="entry name" value="Gamma-glutamyl cyclotransferase-like"/>
    <property type="match status" value="1"/>
</dbReference>
<name>A0A927BX27_9BACL</name>
<evidence type="ECO:0000313" key="4">
    <source>
        <dbReference type="Proteomes" id="UP000621560"/>
    </source>
</evidence>
<evidence type="ECO:0000256" key="1">
    <source>
        <dbReference type="SAM" id="MobiDB-lite"/>
    </source>
</evidence>
<evidence type="ECO:0000313" key="3">
    <source>
        <dbReference type="EMBL" id="MBD2848457.1"/>
    </source>
</evidence>
<organism evidence="3 4">
    <name type="scientific">Paenibacillus sabuli</name>
    <dbReference type="NCBI Taxonomy" id="2772509"/>
    <lineage>
        <taxon>Bacteria</taxon>
        <taxon>Bacillati</taxon>
        <taxon>Bacillota</taxon>
        <taxon>Bacilli</taxon>
        <taxon>Bacillales</taxon>
        <taxon>Paenibacillaceae</taxon>
        <taxon>Paenibacillus</taxon>
    </lineage>
</organism>
<dbReference type="InterPro" id="IPR036568">
    <property type="entry name" value="GGCT-like_sf"/>
</dbReference>
<feature type="region of interest" description="Disordered" evidence="1">
    <location>
        <begin position="75"/>
        <end position="97"/>
    </location>
</feature>
<evidence type="ECO:0000259" key="2">
    <source>
        <dbReference type="Pfam" id="PF06094"/>
    </source>
</evidence>
<feature type="domain" description="Gamma-glutamylcyclotransferase AIG2-like" evidence="2">
    <location>
        <begin position="8"/>
        <end position="52"/>
    </location>
</feature>
<dbReference type="InterPro" id="IPR013024">
    <property type="entry name" value="GGCT-like"/>
</dbReference>
<feature type="domain" description="Gamma-glutamylcyclotransferase AIG2-like" evidence="2">
    <location>
        <begin position="95"/>
        <end position="167"/>
    </location>
</feature>
<keyword evidence="4" id="KW-1185">Reference proteome</keyword>
<dbReference type="EMBL" id="JACXIZ010000067">
    <property type="protein sequence ID" value="MBD2848457.1"/>
    <property type="molecule type" value="Genomic_DNA"/>
</dbReference>
<protein>
    <submittedName>
        <fullName evidence="3">Gamma-glutamylcyclotransferase</fullName>
    </submittedName>
</protein>
<comment type="caution">
    <text evidence="3">The sequence shown here is derived from an EMBL/GenBank/DDBJ whole genome shotgun (WGS) entry which is preliminary data.</text>
</comment>
<dbReference type="RefSeq" id="WP_190921555.1">
    <property type="nucleotide sequence ID" value="NZ_JACXIZ010000067.1"/>
</dbReference>
<proteinExistence type="predicted"/>
<dbReference type="Pfam" id="PF06094">
    <property type="entry name" value="GGACT"/>
    <property type="match status" value="2"/>
</dbReference>
<dbReference type="InterPro" id="IPR009288">
    <property type="entry name" value="AIG2-like_dom"/>
</dbReference>
<reference evidence="3" key="1">
    <citation type="submission" date="2020-09" db="EMBL/GenBank/DDBJ databases">
        <title>A novel bacterium of genus Paenibacillus, isolated from South China Sea.</title>
        <authorList>
            <person name="Huang H."/>
            <person name="Mo K."/>
            <person name="Hu Y."/>
        </authorList>
    </citation>
    <scope>NUCLEOTIDE SEQUENCE</scope>
    <source>
        <strain evidence="3">IB182496</strain>
    </source>
</reference>
<sequence length="173" mass="19172">MKQSEQRVFVYGSLLPGMANRHVVVPYLAREQPGTVRGRLVDAGPYPALVRACEAGSALADLNQGDVTAMHQHQAAHTAERRTDKLGSTAKAGGKPQRTREVEGSWIDIASAGLRVLDELEEFYGIEEEGDYMRIWVRDACETSLCGWTYVWPSARGCPYIAGGRWLEHLQAR</sequence>
<dbReference type="Gene3D" id="3.10.490.10">
    <property type="entry name" value="Gamma-glutamyl cyclotransferase-like"/>
    <property type="match status" value="1"/>
</dbReference>
<dbReference type="AlphaFoldDB" id="A0A927BX27"/>